<dbReference type="EMBL" id="VNIB01000012">
    <property type="protein sequence ID" value="TYO96783.1"/>
    <property type="molecule type" value="Genomic_DNA"/>
</dbReference>
<evidence type="ECO:0000313" key="3">
    <source>
        <dbReference type="Proteomes" id="UP000324159"/>
    </source>
</evidence>
<comment type="caution">
    <text evidence="2">The sequence shown here is derived from an EMBL/GenBank/DDBJ whole genome shotgun (WGS) entry which is preliminary data.</text>
</comment>
<evidence type="ECO:0000313" key="2">
    <source>
        <dbReference type="EMBL" id="TYO96783.1"/>
    </source>
</evidence>
<evidence type="ECO:0000256" key="1">
    <source>
        <dbReference type="SAM" id="SignalP"/>
    </source>
</evidence>
<organism evidence="2 3">
    <name type="scientific">Geothermobacter ehrlichii</name>
    <dbReference type="NCBI Taxonomy" id="213224"/>
    <lineage>
        <taxon>Bacteria</taxon>
        <taxon>Pseudomonadati</taxon>
        <taxon>Thermodesulfobacteriota</taxon>
        <taxon>Desulfuromonadia</taxon>
        <taxon>Desulfuromonadales</taxon>
        <taxon>Geothermobacteraceae</taxon>
        <taxon>Geothermobacter</taxon>
    </lineage>
</organism>
<dbReference type="AlphaFoldDB" id="A0A5D3WKF7"/>
<dbReference type="Proteomes" id="UP000324159">
    <property type="component" value="Unassembled WGS sequence"/>
</dbReference>
<feature type="signal peptide" evidence="1">
    <location>
        <begin position="1"/>
        <end position="19"/>
    </location>
</feature>
<proteinExistence type="predicted"/>
<dbReference type="RefSeq" id="WP_148896626.1">
    <property type="nucleotide sequence ID" value="NZ_VNIB01000012.1"/>
</dbReference>
<accession>A0A5D3WKF7</accession>
<keyword evidence="1" id="KW-0732">Signal</keyword>
<protein>
    <submittedName>
        <fullName evidence="2">Uncharacterized protein</fullName>
    </submittedName>
</protein>
<name>A0A5D3WKF7_9BACT</name>
<gene>
    <name evidence="2" type="ORF">EDC39_11271</name>
</gene>
<reference evidence="2 3" key="1">
    <citation type="submission" date="2019-07" db="EMBL/GenBank/DDBJ databases">
        <title>Genomic Encyclopedia of Type Strains, Phase IV (KMG-IV): sequencing the most valuable type-strain genomes for metagenomic binning, comparative biology and taxonomic classification.</title>
        <authorList>
            <person name="Goeker M."/>
        </authorList>
    </citation>
    <scope>NUCLEOTIDE SEQUENCE [LARGE SCALE GENOMIC DNA]</scope>
    <source>
        <strain evidence="2 3">SS015</strain>
    </source>
</reference>
<keyword evidence="3" id="KW-1185">Reference proteome</keyword>
<feature type="chain" id="PRO_5022765227" evidence="1">
    <location>
        <begin position="20"/>
        <end position="161"/>
    </location>
</feature>
<sequence>MKFLLALLIALISVKSAHSEESIIFHGKKLYIGEEKNQVLNKLDNICNFNTTPDGIYLCKNNKGEYLGNIQFIYNKTISISVNQYVAHEHDLSQGIKKYIELLSSNSIDLGKIETTTHHLPAGTIETLSITTGNRSYSLQIVETKEKTIVYIKEHLFGNLK</sequence>